<dbReference type="InterPro" id="IPR051699">
    <property type="entry name" value="Rpn/YhgA-like_nuclease"/>
</dbReference>
<gene>
    <name evidence="2" type="ORF">DHM44_09305</name>
</gene>
<evidence type="ECO:0000259" key="1">
    <source>
        <dbReference type="Pfam" id="PF04754"/>
    </source>
</evidence>
<dbReference type="PANTHER" id="PTHR34611:SF2">
    <property type="entry name" value="INACTIVE RECOMBINATION-PROMOTING NUCLEASE-LIKE PROTEIN RPNE-RELATED"/>
    <property type="match status" value="1"/>
</dbReference>
<name>A0A3D5QDQ3_FLESI</name>
<comment type="caution">
    <text evidence="2">The sequence shown here is derived from an EMBL/GenBank/DDBJ whole genome shotgun (WGS) entry which is preliminary data.</text>
</comment>
<organism evidence="2 3">
    <name type="scientific">Flexistipes sinusarabici</name>
    <dbReference type="NCBI Taxonomy" id="2352"/>
    <lineage>
        <taxon>Bacteria</taxon>
        <taxon>Pseudomonadati</taxon>
        <taxon>Deferribacterota</taxon>
        <taxon>Deferribacteres</taxon>
        <taxon>Deferribacterales</taxon>
        <taxon>Flexistipitaceae</taxon>
        <taxon>Flexistipes</taxon>
    </lineage>
</organism>
<feature type="non-terminal residue" evidence="2">
    <location>
        <position position="98"/>
    </location>
</feature>
<feature type="domain" description="Transposase (putative) YhgA-like" evidence="1">
    <location>
        <begin position="6"/>
        <end position="97"/>
    </location>
</feature>
<reference evidence="2 3" key="1">
    <citation type="journal article" date="2018" name="Nat. Biotechnol.">
        <title>A standardized bacterial taxonomy based on genome phylogeny substantially revises the tree of life.</title>
        <authorList>
            <person name="Parks D.H."/>
            <person name="Chuvochina M."/>
            <person name="Waite D.W."/>
            <person name="Rinke C."/>
            <person name="Skarshewski A."/>
            <person name="Chaumeil P.A."/>
            <person name="Hugenholtz P."/>
        </authorList>
    </citation>
    <scope>NUCLEOTIDE SEQUENCE [LARGE SCALE GENOMIC DNA]</scope>
    <source>
        <strain evidence="2">UBA8672</strain>
    </source>
</reference>
<dbReference type="Pfam" id="PF04754">
    <property type="entry name" value="Transposase_31"/>
    <property type="match status" value="1"/>
</dbReference>
<sequence>MDIKHPHDSFFKQIMTDKKNISDFIRNFLPENISTKINYDTLKLPDREKSTKNYKKYHMDIIVEAEIDHTPSDIIILFEHKSYKDKFTLIQILSYCVS</sequence>
<dbReference type="EMBL" id="DPPF01000194">
    <property type="protein sequence ID" value="HCW93863.1"/>
    <property type="molecule type" value="Genomic_DNA"/>
</dbReference>
<dbReference type="InterPro" id="IPR006842">
    <property type="entry name" value="Transposase_31"/>
</dbReference>
<dbReference type="GO" id="GO:0006310">
    <property type="term" value="P:DNA recombination"/>
    <property type="evidence" value="ECO:0007669"/>
    <property type="project" value="TreeGrafter"/>
</dbReference>
<proteinExistence type="predicted"/>
<evidence type="ECO:0000313" key="2">
    <source>
        <dbReference type="EMBL" id="HCW93863.1"/>
    </source>
</evidence>
<dbReference type="PANTHER" id="PTHR34611">
    <property type="match status" value="1"/>
</dbReference>
<accession>A0A3D5QDQ3</accession>
<dbReference type="Proteomes" id="UP000262325">
    <property type="component" value="Unassembled WGS sequence"/>
</dbReference>
<protein>
    <recommendedName>
        <fullName evidence="1">Transposase (putative) YhgA-like domain-containing protein</fullName>
    </recommendedName>
</protein>
<dbReference type="GO" id="GO:1990238">
    <property type="term" value="F:double-stranded DNA endonuclease activity"/>
    <property type="evidence" value="ECO:0007669"/>
    <property type="project" value="TreeGrafter"/>
</dbReference>
<evidence type="ECO:0000313" key="3">
    <source>
        <dbReference type="Proteomes" id="UP000262325"/>
    </source>
</evidence>
<dbReference type="AlphaFoldDB" id="A0A3D5QDQ3"/>